<protein>
    <submittedName>
        <fullName evidence="2">Phospholipid scramblase-related protein</fullName>
    </submittedName>
</protein>
<evidence type="ECO:0000313" key="3">
    <source>
        <dbReference type="Proteomes" id="UP001432062"/>
    </source>
</evidence>
<dbReference type="RefSeq" id="WP_327098820.1">
    <property type="nucleotide sequence ID" value="NZ_CP109149.1"/>
</dbReference>
<dbReference type="Pfam" id="PF03803">
    <property type="entry name" value="Scramblase"/>
    <property type="match status" value="1"/>
</dbReference>
<evidence type="ECO:0000256" key="1">
    <source>
        <dbReference type="SAM" id="MobiDB-lite"/>
    </source>
</evidence>
<dbReference type="EMBL" id="CP109441">
    <property type="protein sequence ID" value="WUV45612.1"/>
    <property type="molecule type" value="Genomic_DNA"/>
</dbReference>
<name>A0ABZ1YQU2_9NOCA</name>
<gene>
    <name evidence="2" type="ORF">OG563_42055</name>
</gene>
<reference evidence="2" key="1">
    <citation type="submission" date="2022-10" db="EMBL/GenBank/DDBJ databases">
        <title>The complete genomes of actinobacterial strains from the NBC collection.</title>
        <authorList>
            <person name="Joergensen T.S."/>
            <person name="Alvarez Arevalo M."/>
            <person name="Sterndorff E.B."/>
            <person name="Faurdal D."/>
            <person name="Vuksanovic O."/>
            <person name="Mourched A.-S."/>
            <person name="Charusanti P."/>
            <person name="Shaw S."/>
            <person name="Blin K."/>
            <person name="Weber T."/>
        </authorList>
    </citation>
    <scope>NUCLEOTIDE SEQUENCE</scope>
    <source>
        <strain evidence="2">NBC_01482</strain>
    </source>
</reference>
<keyword evidence="3" id="KW-1185">Reference proteome</keyword>
<sequence>MPPVAEPIHSRIPRTPSKRKAMATSEQLTSAGRRCGGTLYTEPVLVIDQKPKLIEMSTEYAVLGENGQRLGSVVEVGQSRLKKAARFFGDFSNFFTHRLEMRDALDNPALTVTRPRKVFKSKVIVDGPAGQPIGRIVQENWMGKKRFALLADDTRIGTIHADRLFQPRKFTIVDHADAEIARIIRTTASLQRAIVSAETYALVIDKPLREPMAGLVLASAVAINTAIMQVKSTTVLDLIP</sequence>
<dbReference type="InterPro" id="IPR005552">
    <property type="entry name" value="Scramblase"/>
</dbReference>
<proteinExistence type="predicted"/>
<dbReference type="Proteomes" id="UP001432062">
    <property type="component" value="Chromosome"/>
</dbReference>
<accession>A0ABZ1YQU2</accession>
<feature type="region of interest" description="Disordered" evidence="1">
    <location>
        <begin position="1"/>
        <end position="21"/>
    </location>
</feature>
<organism evidence="2 3">
    <name type="scientific">Nocardia vinacea</name>
    <dbReference type="NCBI Taxonomy" id="96468"/>
    <lineage>
        <taxon>Bacteria</taxon>
        <taxon>Bacillati</taxon>
        <taxon>Actinomycetota</taxon>
        <taxon>Actinomycetes</taxon>
        <taxon>Mycobacteriales</taxon>
        <taxon>Nocardiaceae</taxon>
        <taxon>Nocardia</taxon>
    </lineage>
</organism>
<evidence type="ECO:0000313" key="2">
    <source>
        <dbReference type="EMBL" id="WUV45612.1"/>
    </source>
</evidence>